<dbReference type="PANTHER" id="PTHR39662">
    <property type="entry name" value="DUF354 DOMAIN-CONTAINING PROTEIN-RELATED"/>
    <property type="match status" value="1"/>
</dbReference>
<name>A0A644W5H7_9ZZZZ</name>
<sequence length="364" mass="41779">MKILIYTAHPAQYHFFKHMIKILKDHGNEVLLLIKTKDVLERLIQQDGFSFINIQPKTRKNNPVSILLASFIRTWKVVKIVKKYQIDMLIGTDSSIAQAGYLTGKQAITTLEDDYEVIRKLADLTYPYTRTILVPEVCTVGKWNHKKVGYDGYMKLAYLHPNRFTPDAEIKNSYIQSDHYCLIRLAQLTAHHDAGIRGLNIDLVKNLIGAIEAQGYKVYISAEGQIAPELSAYQLKINQNHIHHILAFASLLISDSQSMSVEAAMLGVPSLRFSDFSGRISVLEELEQRYKLTYGIKTDEPDKLIKLTSELLGNKTTPVLFKQYREQLLSDKIDVTAFIVWFIENYPESLQIMQQNPDYQHKFK</sequence>
<dbReference type="PANTHER" id="PTHR39662:SF1">
    <property type="entry name" value="DUF354 DOMAIN-CONTAINING PROTEIN"/>
    <property type="match status" value="1"/>
</dbReference>
<dbReference type="InterPro" id="IPR007152">
    <property type="entry name" value="DUF354"/>
</dbReference>
<evidence type="ECO:0000313" key="1">
    <source>
        <dbReference type="EMBL" id="MPL98756.1"/>
    </source>
</evidence>
<gene>
    <name evidence="1" type="ORF">SDC9_44965</name>
</gene>
<dbReference type="AlphaFoldDB" id="A0A644W5H7"/>
<reference evidence="1" key="1">
    <citation type="submission" date="2019-08" db="EMBL/GenBank/DDBJ databases">
        <authorList>
            <person name="Kucharzyk K."/>
            <person name="Murdoch R.W."/>
            <person name="Higgins S."/>
            <person name="Loffler F."/>
        </authorList>
    </citation>
    <scope>NUCLEOTIDE SEQUENCE</scope>
</reference>
<accession>A0A644W5H7</accession>
<proteinExistence type="predicted"/>
<comment type="caution">
    <text evidence="1">The sequence shown here is derived from an EMBL/GenBank/DDBJ whole genome shotgun (WGS) entry which is preliminary data.</text>
</comment>
<evidence type="ECO:0008006" key="2">
    <source>
        <dbReference type="Google" id="ProtNLM"/>
    </source>
</evidence>
<dbReference type="SUPFAM" id="SSF53756">
    <property type="entry name" value="UDP-Glycosyltransferase/glycogen phosphorylase"/>
    <property type="match status" value="1"/>
</dbReference>
<dbReference type="EMBL" id="VSSQ01000627">
    <property type="protein sequence ID" value="MPL98756.1"/>
    <property type="molecule type" value="Genomic_DNA"/>
</dbReference>
<organism evidence="1">
    <name type="scientific">bioreactor metagenome</name>
    <dbReference type="NCBI Taxonomy" id="1076179"/>
    <lineage>
        <taxon>unclassified sequences</taxon>
        <taxon>metagenomes</taxon>
        <taxon>ecological metagenomes</taxon>
    </lineage>
</organism>
<protein>
    <recommendedName>
        <fullName evidence="2">DUF354 domain-containing protein</fullName>
    </recommendedName>
</protein>